<name>A0A4Q8AL64_9MICO</name>
<dbReference type="Proteomes" id="UP000291483">
    <property type="component" value="Unassembled WGS sequence"/>
</dbReference>
<evidence type="ECO:0000313" key="2">
    <source>
        <dbReference type="Proteomes" id="UP000291483"/>
    </source>
</evidence>
<reference evidence="1 2" key="1">
    <citation type="submission" date="2019-02" db="EMBL/GenBank/DDBJ databases">
        <title>Sequencing the genomes of 1000 actinobacteria strains.</title>
        <authorList>
            <person name="Klenk H.-P."/>
        </authorList>
    </citation>
    <scope>NUCLEOTIDE SEQUENCE [LARGE SCALE GENOMIC DNA]</scope>
    <source>
        <strain evidence="1 2">DSM 18319</strain>
    </source>
</reference>
<dbReference type="EMBL" id="SHLC01000001">
    <property type="protein sequence ID" value="RZU64609.1"/>
    <property type="molecule type" value="Genomic_DNA"/>
</dbReference>
<protein>
    <submittedName>
        <fullName evidence="1">Uncharacterized protein</fullName>
    </submittedName>
</protein>
<gene>
    <name evidence="1" type="ORF">EV379_0912</name>
</gene>
<dbReference type="AlphaFoldDB" id="A0A4Q8AL64"/>
<organism evidence="1 2">
    <name type="scientific">Microterricola gilva</name>
    <dbReference type="NCBI Taxonomy" id="393267"/>
    <lineage>
        <taxon>Bacteria</taxon>
        <taxon>Bacillati</taxon>
        <taxon>Actinomycetota</taxon>
        <taxon>Actinomycetes</taxon>
        <taxon>Micrococcales</taxon>
        <taxon>Microbacteriaceae</taxon>
        <taxon>Microterricola</taxon>
    </lineage>
</organism>
<dbReference type="OrthoDB" id="5074651at2"/>
<comment type="caution">
    <text evidence="1">The sequence shown here is derived from an EMBL/GenBank/DDBJ whole genome shotgun (WGS) entry which is preliminary data.</text>
</comment>
<keyword evidence="2" id="KW-1185">Reference proteome</keyword>
<accession>A0A4Q8AL64</accession>
<sequence length="118" mass="12464">MSTITDGTTTITPLLVLGYEATRQGRNIIHPIIGRPDPDVTLAPAALRTGTLSLLFKDEPTAAGCMTMHAAAAVFTVDRDDLPGASMRYVVAGRIGVTLDPATLLRCVVTVDFQEVAP</sequence>
<proteinExistence type="predicted"/>
<dbReference type="RefSeq" id="WP_130505081.1">
    <property type="nucleotide sequence ID" value="NZ_SHLC01000001.1"/>
</dbReference>
<evidence type="ECO:0000313" key="1">
    <source>
        <dbReference type="EMBL" id="RZU64609.1"/>
    </source>
</evidence>